<evidence type="ECO:0000313" key="4">
    <source>
        <dbReference type="Proteomes" id="UP001054945"/>
    </source>
</evidence>
<evidence type="ECO:0000256" key="2">
    <source>
        <dbReference type="SAM" id="Phobius"/>
    </source>
</evidence>
<feature type="compositionally biased region" description="Low complexity" evidence="1">
    <location>
        <begin position="35"/>
        <end position="49"/>
    </location>
</feature>
<keyword evidence="2" id="KW-0472">Membrane</keyword>
<keyword evidence="4" id="KW-1185">Reference proteome</keyword>
<gene>
    <name evidence="3" type="ORF">CEXT_270731</name>
</gene>
<proteinExistence type="predicted"/>
<protein>
    <submittedName>
        <fullName evidence="3">Uncharacterized protein</fullName>
    </submittedName>
</protein>
<dbReference type="EMBL" id="BPLR01007569">
    <property type="protein sequence ID" value="GIY17987.1"/>
    <property type="molecule type" value="Genomic_DNA"/>
</dbReference>
<evidence type="ECO:0000313" key="3">
    <source>
        <dbReference type="EMBL" id="GIY17987.1"/>
    </source>
</evidence>
<name>A0AAV4RC02_CAEEX</name>
<dbReference type="AlphaFoldDB" id="A0AAV4RC02"/>
<feature type="region of interest" description="Disordered" evidence="1">
    <location>
        <begin position="29"/>
        <end position="56"/>
    </location>
</feature>
<keyword evidence="2" id="KW-1133">Transmembrane helix</keyword>
<accession>A0AAV4RC02</accession>
<dbReference type="Proteomes" id="UP001054945">
    <property type="component" value="Unassembled WGS sequence"/>
</dbReference>
<feature type="transmembrane region" description="Helical" evidence="2">
    <location>
        <begin position="62"/>
        <end position="81"/>
    </location>
</feature>
<keyword evidence="2" id="KW-0812">Transmembrane</keyword>
<comment type="caution">
    <text evidence="3">The sequence shown here is derived from an EMBL/GenBank/DDBJ whole genome shotgun (WGS) entry which is preliminary data.</text>
</comment>
<evidence type="ECO:0000256" key="1">
    <source>
        <dbReference type="SAM" id="MobiDB-lite"/>
    </source>
</evidence>
<reference evidence="3 4" key="1">
    <citation type="submission" date="2021-06" db="EMBL/GenBank/DDBJ databases">
        <title>Caerostris extrusa draft genome.</title>
        <authorList>
            <person name="Kono N."/>
            <person name="Arakawa K."/>
        </authorList>
    </citation>
    <scope>NUCLEOTIDE SEQUENCE [LARGE SCALE GENOMIC DNA]</scope>
</reference>
<organism evidence="3 4">
    <name type="scientific">Caerostris extrusa</name>
    <name type="common">Bark spider</name>
    <name type="synonym">Caerostris bankana</name>
    <dbReference type="NCBI Taxonomy" id="172846"/>
    <lineage>
        <taxon>Eukaryota</taxon>
        <taxon>Metazoa</taxon>
        <taxon>Ecdysozoa</taxon>
        <taxon>Arthropoda</taxon>
        <taxon>Chelicerata</taxon>
        <taxon>Arachnida</taxon>
        <taxon>Araneae</taxon>
        <taxon>Araneomorphae</taxon>
        <taxon>Entelegynae</taxon>
        <taxon>Araneoidea</taxon>
        <taxon>Araneidae</taxon>
        <taxon>Caerostris</taxon>
    </lineage>
</organism>
<sequence length="90" mass="9694">MKKSTKTPKEADIQVSGLGVVITQGKVNATEKNKQSSSKIASKSQTSKASPRRKFQTRTGSAFVLLRIVVSVTSNVMANFADTALKGIYF</sequence>